<evidence type="ECO:0000313" key="1">
    <source>
        <dbReference type="EMBL" id="MCW8084552.1"/>
    </source>
</evidence>
<evidence type="ECO:0000313" key="2">
    <source>
        <dbReference type="Proteomes" id="UP001526430"/>
    </source>
</evidence>
<organism evidence="1 2">
    <name type="scientific">Sabulicella glaciei</name>
    <dbReference type="NCBI Taxonomy" id="2984948"/>
    <lineage>
        <taxon>Bacteria</taxon>
        <taxon>Pseudomonadati</taxon>
        <taxon>Pseudomonadota</taxon>
        <taxon>Alphaproteobacteria</taxon>
        <taxon>Acetobacterales</taxon>
        <taxon>Acetobacteraceae</taxon>
        <taxon>Sabulicella</taxon>
    </lineage>
</organism>
<comment type="caution">
    <text evidence="1">The sequence shown here is derived from an EMBL/GenBank/DDBJ whole genome shotgun (WGS) entry which is preliminary data.</text>
</comment>
<gene>
    <name evidence="1" type="ORF">OF850_02840</name>
</gene>
<dbReference type="Proteomes" id="UP001526430">
    <property type="component" value="Unassembled WGS sequence"/>
</dbReference>
<dbReference type="RefSeq" id="WP_301588191.1">
    <property type="nucleotide sequence ID" value="NZ_JAPFQI010000001.1"/>
</dbReference>
<name>A0ABT3NQX3_9PROT</name>
<accession>A0ABT3NQX3</accession>
<reference evidence="1 2" key="1">
    <citation type="submission" date="2022-10" db="EMBL/GenBank/DDBJ databases">
        <title>Roseococcus glaciei nov., sp. nov., isolated from glacier.</title>
        <authorList>
            <person name="Liu Q."/>
            <person name="Xin Y.-H."/>
        </authorList>
    </citation>
    <scope>NUCLEOTIDE SEQUENCE [LARGE SCALE GENOMIC DNA]</scope>
    <source>
        <strain evidence="1 2">MDT2-1-1</strain>
    </source>
</reference>
<dbReference type="EMBL" id="JAPFQI010000001">
    <property type="protein sequence ID" value="MCW8084552.1"/>
    <property type="molecule type" value="Genomic_DNA"/>
</dbReference>
<sequence length="180" mass="19232">MRRRSFLVLLPLAACAEGALPPVEYARLPPGSVEGAGDPTRAAVLRASYAFANPATLANRPGAAAAAIIDMEYLAASLPTDPRYNQRDPLLPVRLRQARQEWRGVLGIPPEVPAQAVIDRMARIASDEQSGIPPRDDPALIARLATLPRLPRTVEAANSAAQVQLQTDQTRGGAGGRVRF</sequence>
<proteinExistence type="predicted"/>
<keyword evidence="2" id="KW-1185">Reference proteome</keyword>
<protein>
    <submittedName>
        <fullName evidence="1">Uncharacterized protein</fullName>
    </submittedName>
</protein>